<gene>
    <name evidence="2" type="primary">ABSGL_00321.1 scaffold 482</name>
</gene>
<sequence length="305" mass="35564">NQIMLLMSSVQPRTFHTLQHSMYYYITTQLDRSYMTPLVYISYLLKMVDLWRSSGIHEEVYHALLDITQSPLFPLFNKAHDPQQQQQQQQQQKQQKQQSTHQGLLMIMRYLFSTLPEPVVDKYSSQWIHSLQPHFQEHTTLHFQSDTINSSPIILPHTTTALQSYNKIAQGVDSSNNVLLDPLVYCRLFLETATATGTERIMEAHEARTIMVLQRFWQARDYEHFDKVLALLMETWAIPSWQQDQGLRASLGQDFTHPDCWFFLSLHSKRAFLDTLVVVPAVIANLLQLVHMGEPHPSVHEKIIH</sequence>
<protein>
    <submittedName>
        <fullName evidence="2">Uncharacterized protein</fullName>
    </submittedName>
</protein>
<evidence type="ECO:0000313" key="2">
    <source>
        <dbReference type="EMBL" id="SAL95023.1"/>
    </source>
</evidence>
<feature type="compositionally biased region" description="Low complexity" evidence="1">
    <location>
        <begin position="83"/>
        <end position="98"/>
    </location>
</feature>
<proteinExistence type="predicted"/>
<feature type="non-terminal residue" evidence="2">
    <location>
        <position position="1"/>
    </location>
</feature>
<evidence type="ECO:0000313" key="3">
    <source>
        <dbReference type="Proteomes" id="UP000078561"/>
    </source>
</evidence>
<name>A0A163ISN8_ABSGL</name>
<evidence type="ECO:0000256" key="1">
    <source>
        <dbReference type="SAM" id="MobiDB-lite"/>
    </source>
</evidence>
<organism evidence="2">
    <name type="scientific">Absidia glauca</name>
    <name type="common">Pin mould</name>
    <dbReference type="NCBI Taxonomy" id="4829"/>
    <lineage>
        <taxon>Eukaryota</taxon>
        <taxon>Fungi</taxon>
        <taxon>Fungi incertae sedis</taxon>
        <taxon>Mucoromycota</taxon>
        <taxon>Mucoromycotina</taxon>
        <taxon>Mucoromycetes</taxon>
        <taxon>Mucorales</taxon>
        <taxon>Cunninghamellaceae</taxon>
        <taxon>Absidia</taxon>
    </lineage>
</organism>
<dbReference type="AlphaFoldDB" id="A0A163ISN8"/>
<dbReference type="Proteomes" id="UP000078561">
    <property type="component" value="Unassembled WGS sequence"/>
</dbReference>
<dbReference type="InParanoid" id="A0A163ISN8"/>
<accession>A0A163ISN8</accession>
<keyword evidence="3" id="KW-1185">Reference proteome</keyword>
<reference evidence="2" key="1">
    <citation type="submission" date="2016-04" db="EMBL/GenBank/DDBJ databases">
        <authorList>
            <person name="Evans L.H."/>
            <person name="Alamgir A."/>
            <person name="Owens N."/>
            <person name="Weber N.D."/>
            <person name="Virtaneva K."/>
            <person name="Barbian K."/>
            <person name="Babar A."/>
            <person name="Rosenke K."/>
        </authorList>
    </citation>
    <scope>NUCLEOTIDE SEQUENCE [LARGE SCALE GENOMIC DNA]</scope>
    <source>
        <strain evidence="2">CBS 101.48</strain>
    </source>
</reference>
<feature type="region of interest" description="Disordered" evidence="1">
    <location>
        <begin position="79"/>
        <end position="98"/>
    </location>
</feature>
<dbReference type="EMBL" id="LT550127">
    <property type="protein sequence ID" value="SAL95023.1"/>
    <property type="molecule type" value="Genomic_DNA"/>
</dbReference>
<feature type="non-terminal residue" evidence="2">
    <location>
        <position position="305"/>
    </location>
</feature>